<evidence type="ECO:0000256" key="2">
    <source>
        <dbReference type="SAM" id="SignalP"/>
    </source>
</evidence>
<accession>A0A151MZG7</accession>
<feature type="chain" id="PRO_5007585600" evidence="2">
    <location>
        <begin position="24"/>
        <end position="251"/>
    </location>
</feature>
<organism evidence="3 4">
    <name type="scientific">Alligator mississippiensis</name>
    <name type="common">American alligator</name>
    <dbReference type="NCBI Taxonomy" id="8496"/>
    <lineage>
        <taxon>Eukaryota</taxon>
        <taxon>Metazoa</taxon>
        <taxon>Chordata</taxon>
        <taxon>Craniata</taxon>
        <taxon>Vertebrata</taxon>
        <taxon>Euteleostomi</taxon>
        <taxon>Archelosauria</taxon>
        <taxon>Archosauria</taxon>
        <taxon>Crocodylia</taxon>
        <taxon>Alligatoridae</taxon>
        <taxon>Alligatorinae</taxon>
        <taxon>Alligator</taxon>
    </lineage>
</organism>
<feature type="compositionally biased region" description="Basic and acidic residues" evidence="1">
    <location>
        <begin position="242"/>
        <end position="251"/>
    </location>
</feature>
<name>A0A151MZG7_ALLMI</name>
<dbReference type="Proteomes" id="UP000050525">
    <property type="component" value="Unassembled WGS sequence"/>
</dbReference>
<feature type="region of interest" description="Disordered" evidence="1">
    <location>
        <begin position="193"/>
        <end position="251"/>
    </location>
</feature>
<evidence type="ECO:0000313" key="3">
    <source>
        <dbReference type="EMBL" id="KYO29907.1"/>
    </source>
</evidence>
<evidence type="ECO:0000256" key="1">
    <source>
        <dbReference type="SAM" id="MobiDB-lite"/>
    </source>
</evidence>
<feature type="compositionally biased region" description="Polar residues" evidence="1">
    <location>
        <begin position="120"/>
        <end position="130"/>
    </location>
</feature>
<gene>
    <name evidence="3" type="ORF">Y1Q_0013801</name>
</gene>
<comment type="caution">
    <text evidence="3">The sequence shown here is derived from an EMBL/GenBank/DDBJ whole genome shotgun (WGS) entry which is preliminary data.</text>
</comment>
<evidence type="ECO:0000313" key="4">
    <source>
        <dbReference type="Proteomes" id="UP000050525"/>
    </source>
</evidence>
<keyword evidence="4" id="KW-1185">Reference proteome</keyword>
<feature type="signal peptide" evidence="2">
    <location>
        <begin position="1"/>
        <end position="23"/>
    </location>
</feature>
<reference evidence="3 4" key="1">
    <citation type="journal article" date="2012" name="Genome Biol.">
        <title>Sequencing three crocodilian genomes to illuminate the evolution of archosaurs and amniotes.</title>
        <authorList>
            <person name="St John J.A."/>
            <person name="Braun E.L."/>
            <person name="Isberg S.R."/>
            <person name="Miles L.G."/>
            <person name="Chong A.Y."/>
            <person name="Gongora J."/>
            <person name="Dalzell P."/>
            <person name="Moran C."/>
            <person name="Bed'hom B."/>
            <person name="Abzhanov A."/>
            <person name="Burgess S.C."/>
            <person name="Cooksey A.M."/>
            <person name="Castoe T.A."/>
            <person name="Crawford N.G."/>
            <person name="Densmore L.D."/>
            <person name="Drew J.C."/>
            <person name="Edwards S.V."/>
            <person name="Faircloth B.C."/>
            <person name="Fujita M.K."/>
            <person name="Greenwold M.J."/>
            <person name="Hoffmann F.G."/>
            <person name="Howard J.M."/>
            <person name="Iguchi T."/>
            <person name="Janes D.E."/>
            <person name="Khan S.Y."/>
            <person name="Kohno S."/>
            <person name="de Koning A.J."/>
            <person name="Lance S.L."/>
            <person name="McCarthy F.M."/>
            <person name="McCormack J.E."/>
            <person name="Merchant M.E."/>
            <person name="Peterson D.G."/>
            <person name="Pollock D.D."/>
            <person name="Pourmand N."/>
            <person name="Raney B.J."/>
            <person name="Roessler K.A."/>
            <person name="Sanford J.R."/>
            <person name="Sawyer R.H."/>
            <person name="Schmidt C.J."/>
            <person name="Triplett E.W."/>
            <person name="Tuberville T.D."/>
            <person name="Venegas-Anaya M."/>
            <person name="Howard J.T."/>
            <person name="Jarvis E.D."/>
            <person name="Guillette L.J.Jr."/>
            <person name="Glenn T.C."/>
            <person name="Green R.E."/>
            <person name="Ray D.A."/>
        </authorList>
    </citation>
    <scope>NUCLEOTIDE SEQUENCE [LARGE SCALE GENOMIC DNA]</scope>
    <source>
        <strain evidence="3">KSC_2009_1</strain>
    </source>
</reference>
<feature type="compositionally biased region" description="Polar residues" evidence="1">
    <location>
        <begin position="70"/>
        <end position="84"/>
    </location>
</feature>
<keyword evidence="2" id="KW-0732">Signal</keyword>
<protein>
    <submittedName>
        <fullName evidence="3">Uncharacterized protein</fullName>
    </submittedName>
</protein>
<feature type="region of interest" description="Disordered" evidence="1">
    <location>
        <begin position="62"/>
        <end position="133"/>
    </location>
</feature>
<dbReference type="AlphaFoldDB" id="A0A151MZG7"/>
<dbReference type="EMBL" id="AKHW03004458">
    <property type="protein sequence ID" value="KYO29907.1"/>
    <property type="molecule type" value="Genomic_DNA"/>
</dbReference>
<sequence>MGRLGPWWLVLLLSWAVPGSVWAARTAREVYGWIHNTHNSISNHHHVSISCYNKSSSIRAASTTRTTAAPETSGTAHATMSPSGTTTARMTTTQGTAAPTQNTTTTPSETSALPWPPSTPGSTALQSPSALPTCPAPPANATCNAANHLLLSLDVSTSLNLTDPAVRDLILSTLLQDLKSNFPCTNFTLQWRGETKQSPPAGRGDPSEETLCVCQPSARRSPENEDADRPFAGLHAAASPATKERPDPAFP</sequence>
<proteinExistence type="predicted"/>
<feature type="compositionally biased region" description="Low complexity" evidence="1">
    <location>
        <begin position="85"/>
        <end position="111"/>
    </location>
</feature>
<feature type="compositionally biased region" description="Basic and acidic residues" evidence="1">
    <location>
        <begin position="220"/>
        <end position="229"/>
    </location>
</feature>